<comment type="caution">
    <text evidence="7">The sequence shown here is derived from an EMBL/GenBank/DDBJ whole genome shotgun (WGS) entry which is preliminary data.</text>
</comment>
<feature type="transmembrane region" description="Helical" evidence="6">
    <location>
        <begin position="227"/>
        <end position="248"/>
    </location>
</feature>
<feature type="transmembrane region" description="Helical" evidence="6">
    <location>
        <begin position="286"/>
        <end position="305"/>
    </location>
</feature>
<feature type="transmembrane region" description="Helical" evidence="6">
    <location>
        <begin position="43"/>
        <end position="62"/>
    </location>
</feature>
<feature type="transmembrane region" description="Helical" evidence="6">
    <location>
        <begin position="114"/>
        <end position="131"/>
    </location>
</feature>
<dbReference type="InterPro" id="IPR044878">
    <property type="entry name" value="UbiA_sf"/>
</dbReference>
<dbReference type="RefSeq" id="WP_227476706.1">
    <property type="nucleotide sequence ID" value="NZ_JAFMPT010000006.1"/>
</dbReference>
<evidence type="ECO:0000256" key="3">
    <source>
        <dbReference type="ARBA" id="ARBA00022692"/>
    </source>
</evidence>
<dbReference type="EMBL" id="JAFMPT010000006">
    <property type="protein sequence ID" value="MCC1484265.1"/>
    <property type="molecule type" value="Genomic_DNA"/>
</dbReference>
<keyword evidence="8" id="KW-1185">Reference proteome</keyword>
<dbReference type="InterPro" id="IPR000537">
    <property type="entry name" value="UbiA_prenyltransferase"/>
</dbReference>
<evidence type="ECO:0000256" key="6">
    <source>
        <dbReference type="SAM" id="Phobius"/>
    </source>
</evidence>
<dbReference type="PANTHER" id="PTHR42723:SF1">
    <property type="entry name" value="CHLOROPHYLL SYNTHASE, CHLOROPLASTIC"/>
    <property type="match status" value="1"/>
</dbReference>
<evidence type="ECO:0000313" key="8">
    <source>
        <dbReference type="Proteomes" id="UP000778797"/>
    </source>
</evidence>
<dbReference type="CDD" id="cd13961">
    <property type="entry name" value="PT_UbiA_DGGGPS"/>
    <property type="match status" value="1"/>
</dbReference>
<keyword evidence="3 6" id="KW-0812">Transmembrane</keyword>
<accession>A0ABS8ENX5</accession>
<sequence>MHFLNLIRWKNLVLIALVQCLIKYALLNPFQDSYGVQTTLQPLGFLVLVLATLCIAAAGYIINDIQDVEADKINKPDRVIIDTYISEKLATNLFIVLNVIGVVLGYILSYSVEQTNFFAIFIIVSGLLYIYSTYLKSILLVGNIVISLIVALSIIIVGVFDILPVISDNNRDIQVFFFKLILDYAVFAFMINLLRELIKSIEDVDGDYKIGVQSLPIILGRERANKIVFILSVIPIICIIFYVVNNLFKQLVAVGYFLIFVIAPLIYVTIKLYTAESKKDYHFTSSILKFVMLTGMLSILLYQFILLN</sequence>
<evidence type="ECO:0000256" key="1">
    <source>
        <dbReference type="ARBA" id="ARBA00004141"/>
    </source>
</evidence>
<evidence type="ECO:0000256" key="5">
    <source>
        <dbReference type="ARBA" id="ARBA00023136"/>
    </source>
</evidence>
<comment type="subcellular location">
    <subcellularLocation>
        <location evidence="1">Membrane</location>
        <topology evidence="1">Multi-pass membrane protein</topology>
    </subcellularLocation>
</comment>
<proteinExistence type="predicted"/>
<dbReference type="PRINTS" id="PR00173">
    <property type="entry name" value="EDTRNSPORT"/>
</dbReference>
<gene>
    <name evidence="7" type="ORF">J1C55_06685</name>
</gene>
<dbReference type="InterPro" id="IPR050475">
    <property type="entry name" value="Prenyltransferase_related"/>
</dbReference>
<protein>
    <submittedName>
        <fullName evidence="7">Geranylgeranylglycerol-phosphate geranylgeranyltransferase</fullName>
    </submittedName>
</protein>
<keyword evidence="5 6" id="KW-0472">Membrane</keyword>
<reference evidence="8" key="1">
    <citation type="submission" date="2021-03" db="EMBL/GenBank/DDBJ databases">
        <title>Genome of Cognatishimia sp. F0-27.</title>
        <authorList>
            <person name="Ping X."/>
        </authorList>
    </citation>
    <scope>NUCLEOTIDE SEQUENCE [LARGE SCALE GENOMIC DNA]</scope>
    <source>
        <strain evidence="8">E313</strain>
    </source>
</reference>
<organism evidence="7 8">
    <name type="scientific">Winogradskyella immobilis</name>
    <dbReference type="NCBI Taxonomy" id="2816852"/>
    <lineage>
        <taxon>Bacteria</taxon>
        <taxon>Pseudomonadati</taxon>
        <taxon>Bacteroidota</taxon>
        <taxon>Flavobacteriia</taxon>
        <taxon>Flavobacteriales</taxon>
        <taxon>Flavobacteriaceae</taxon>
        <taxon>Winogradskyella</taxon>
    </lineage>
</organism>
<dbReference type="Gene3D" id="1.10.357.140">
    <property type="entry name" value="UbiA prenyltransferase"/>
    <property type="match status" value="1"/>
</dbReference>
<feature type="transmembrane region" description="Helical" evidence="6">
    <location>
        <begin position="138"/>
        <end position="163"/>
    </location>
</feature>
<name>A0ABS8ENX5_9FLAO</name>
<feature type="transmembrane region" description="Helical" evidence="6">
    <location>
        <begin position="89"/>
        <end position="108"/>
    </location>
</feature>
<evidence type="ECO:0000256" key="2">
    <source>
        <dbReference type="ARBA" id="ARBA00022475"/>
    </source>
</evidence>
<feature type="transmembrane region" description="Helical" evidence="6">
    <location>
        <begin position="254"/>
        <end position="274"/>
    </location>
</feature>
<evidence type="ECO:0000313" key="7">
    <source>
        <dbReference type="EMBL" id="MCC1484265.1"/>
    </source>
</evidence>
<dbReference type="PANTHER" id="PTHR42723">
    <property type="entry name" value="CHLOROPHYLL SYNTHASE"/>
    <property type="match status" value="1"/>
</dbReference>
<keyword evidence="2" id="KW-1003">Cell membrane</keyword>
<dbReference type="Pfam" id="PF01040">
    <property type="entry name" value="UbiA"/>
    <property type="match status" value="1"/>
</dbReference>
<reference evidence="8" key="2">
    <citation type="submission" date="2023-07" db="EMBL/GenBank/DDBJ databases">
        <title>Genome of Winogradskyella sp. E313.</title>
        <authorList>
            <person name="Zhou Y."/>
        </authorList>
    </citation>
    <scope>NUCLEOTIDE SEQUENCE [LARGE SCALE GENOMIC DNA]</scope>
    <source>
        <strain evidence="8">E313</strain>
    </source>
</reference>
<evidence type="ECO:0000256" key="4">
    <source>
        <dbReference type="ARBA" id="ARBA00022989"/>
    </source>
</evidence>
<feature type="transmembrane region" description="Helical" evidence="6">
    <location>
        <begin position="175"/>
        <end position="194"/>
    </location>
</feature>
<dbReference type="Gene3D" id="1.20.120.1780">
    <property type="entry name" value="UbiA prenyltransferase"/>
    <property type="match status" value="1"/>
</dbReference>
<dbReference type="Proteomes" id="UP000778797">
    <property type="component" value="Unassembled WGS sequence"/>
</dbReference>
<dbReference type="NCBIfam" id="NF009512">
    <property type="entry name" value="PRK12872.1-1"/>
    <property type="match status" value="1"/>
</dbReference>
<keyword evidence="4 6" id="KW-1133">Transmembrane helix</keyword>